<dbReference type="EMBL" id="CVQI01011336">
    <property type="protein sequence ID" value="CRK20932.1"/>
    <property type="molecule type" value="Genomic_DNA"/>
</dbReference>
<organism evidence="3 4">
    <name type="scientific">Verticillium longisporum</name>
    <name type="common">Verticillium dahliae var. longisporum</name>
    <dbReference type="NCBI Taxonomy" id="100787"/>
    <lineage>
        <taxon>Eukaryota</taxon>
        <taxon>Fungi</taxon>
        <taxon>Dikarya</taxon>
        <taxon>Ascomycota</taxon>
        <taxon>Pezizomycotina</taxon>
        <taxon>Sordariomycetes</taxon>
        <taxon>Hypocreomycetidae</taxon>
        <taxon>Glomerellales</taxon>
        <taxon>Plectosphaerellaceae</taxon>
        <taxon>Verticillium</taxon>
    </lineage>
</organism>
<protein>
    <submittedName>
        <fullName evidence="3">Uncharacterized protein</fullName>
    </submittedName>
</protein>
<proteinExistence type="predicted"/>
<feature type="chain" id="PRO_5002566713" evidence="2">
    <location>
        <begin position="21"/>
        <end position="257"/>
    </location>
</feature>
<evidence type="ECO:0000256" key="1">
    <source>
        <dbReference type="SAM" id="MobiDB-lite"/>
    </source>
</evidence>
<reference evidence="4" key="1">
    <citation type="submission" date="2015-05" db="EMBL/GenBank/DDBJ databases">
        <authorList>
            <person name="Fogelqvist Johan"/>
        </authorList>
    </citation>
    <scope>NUCLEOTIDE SEQUENCE [LARGE SCALE GENOMIC DNA]</scope>
</reference>
<dbReference type="AlphaFoldDB" id="A0A0G4LFW2"/>
<feature type="region of interest" description="Disordered" evidence="1">
    <location>
        <begin position="183"/>
        <end position="247"/>
    </location>
</feature>
<dbReference type="Proteomes" id="UP000045706">
    <property type="component" value="Unassembled WGS sequence"/>
</dbReference>
<keyword evidence="2" id="KW-0732">Signal</keyword>
<feature type="signal peptide" evidence="2">
    <location>
        <begin position="1"/>
        <end position="20"/>
    </location>
</feature>
<evidence type="ECO:0000256" key="2">
    <source>
        <dbReference type="SAM" id="SignalP"/>
    </source>
</evidence>
<accession>A0A0G4LFW2</accession>
<sequence length="257" mass="26734">MLSLLGTTRRTLLSTILVLAYHSPSKQDHGRDPASEPTASLNLVNRPSTHGRCHASILPPSTTQFSGVNSKVPLATLVPLRMSIFSPIAVTPTPILSILHEPVRGIRGRGSSRRSGRGQLLRLLRRRRVAEVMAVGGVVSRQADDLAAAGALAALEGLEGLDLLPAAARQVLDVGDLDVDVGGEGAGGGRRGGEVGREGGGVGRVEEGWGREVGGEEAGFGCGDEGRQRRRRVAGAEQGGEPGRGRGWVVGCLEGEA</sequence>
<feature type="compositionally biased region" description="Basic and acidic residues" evidence="1">
    <location>
        <begin position="204"/>
        <end position="214"/>
    </location>
</feature>
<evidence type="ECO:0000313" key="4">
    <source>
        <dbReference type="Proteomes" id="UP000045706"/>
    </source>
</evidence>
<name>A0A0G4LFW2_VERLO</name>
<gene>
    <name evidence="3" type="ORF">BN1723_012201</name>
</gene>
<feature type="compositionally biased region" description="Gly residues" evidence="1">
    <location>
        <begin position="237"/>
        <end position="247"/>
    </location>
</feature>
<evidence type="ECO:0000313" key="3">
    <source>
        <dbReference type="EMBL" id="CRK20932.1"/>
    </source>
</evidence>